<gene>
    <name evidence="3" type="ORF">GCM10022235_58540</name>
</gene>
<name>A0ABP6YBJ2_9ACTN</name>
<evidence type="ECO:0000256" key="2">
    <source>
        <dbReference type="SAM" id="SignalP"/>
    </source>
</evidence>
<dbReference type="InterPro" id="IPR006626">
    <property type="entry name" value="PbH1"/>
</dbReference>
<comment type="caution">
    <text evidence="3">The sequence shown here is derived from an EMBL/GenBank/DDBJ whole genome shotgun (WGS) entry which is preliminary data.</text>
</comment>
<dbReference type="InterPro" id="IPR013517">
    <property type="entry name" value="FG-GAP"/>
</dbReference>
<dbReference type="InterPro" id="IPR011050">
    <property type="entry name" value="Pectin_lyase_fold/virulence"/>
</dbReference>
<dbReference type="PANTHER" id="PTHR46580:SF2">
    <property type="entry name" value="MAM DOMAIN-CONTAINING PROTEIN"/>
    <property type="match status" value="1"/>
</dbReference>
<evidence type="ECO:0000313" key="3">
    <source>
        <dbReference type="EMBL" id="GAA3580541.1"/>
    </source>
</evidence>
<sequence length="881" mass="93572">MTLAFVAVSALLGSAAQAQALPPPGGDGDPNLGCLSKVSGSISASPATLTVGQSSLVSWSVRNVPSGCNPTLRVTSVGTVARSGSAYVQPSGDLNGKSTYELRASLSGVTKYLGSVTVNVALPAPVWGRSTVRIDDDSQVNLFIRAISTPNTTVLLADDVNLNLTGRGTLHVQSGVHILGGRSATKAGPRLYTTAIRTEGPNPLFAIGTYLDADGVRIVGVRIDGGDMDIAGGKILQDDDPSTPVAITTNSSINIEIANNEIYGWSGVGVRVLDDRGAGRLNIANSSSVWVHDNYIHHNQRYRHEGYGVQTAAGAHALIERNVFDRNRHALESSGTEGSGYRAYNNLLLEGGGINGGIGTEIVYTHEFDVHGTLDCDFKDAYCGPAGEYYDYRYNTLLYTRGTAIKVRGYPALGAHVKKNVFVHDEGSDAITQTDGGNLRADDNVFSASKAAMLGVQVCDFDGDGLKDSFLATGANWWLRPAGGQQAGKSFFLNTSTQPLSGLTFVQNGASCDVKVSADGSVYRGGRGNKIASSGLEQSAKRSDLLVRLSGGQAKIVRLKPGLDGIYSETNAQLTRGGVVASDAQPLGTGDFNADGAPDLIWRDGSARVWLSLLDADGASMTEGRKGIADRFSDDGMLMGTMPLGTSFEGLGDFNADGRSDILWRKGDGQLLMWLAGEGGNSATVNLNNDITVNPTTGEVKPKEVPVPTAWKVCGIGDFNGDGYSDIQYCNGSESKVVIWYMRHAQHVESSYEWTIGAGWTVQGIGDFDGDGFDDILWRHSSGWLNAWFRPGQAGAHQEDVNSFNRPGYITGPEFTVKGVGDFDADGRSDILWQRNSDGALSIWKMSGATYLGETRPVAGFYNTRQMLGLQAQAPQRISLN</sequence>
<feature type="chain" id="PRO_5047357755" description="VCBS repeat protein" evidence="2">
    <location>
        <begin position="21"/>
        <end position="881"/>
    </location>
</feature>
<dbReference type="Proteomes" id="UP001501222">
    <property type="component" value="Unassembled WGS sequence"/>
</dbReference>
<reference evidence="4" key="1">
    <citation type="journal article" date="2019" name="Int. J. Syst. Evol. Microbiol.">
        <title>The Global Catalogue of Microorganisms (GCM) 10K type strain sequencing project: providing services to taxonomists for standard genome sequencing and annotation.</title>
        <authorList>
            <consortium name="The Broad Institute Genomics Platform"/>
            <consortium name="The Broad Institute Genome Sequencing Center for Infectious Disease"/>
            <person name="Wu L."/>
            <person name="Ma J."/>
        </authorList>
    </citation>
    <scope>NUCLEOTIDE SEQUENCE [LARGE SCALE GENOMIC DNA]</scope>
    <source>
        <strain evidence="4">JCM 16928</strain>
    </source>
</reference>
<dbReference type="Gene3D" id="2.160.20.10">
    <property type="entry name" value="Single-stranded right-handed beta-helix, Pectin lyase-like"/>
    <property type="match status" value="1"/>
</dbReference>
<evidence type="ECO:0000256" key="1">
    <source>
        <dbReference type="ARBA" id="ARBA00022729"/>
    </source>
</evidence>
<dbReference type="InterPro" id="IPR028994">
    <property type="entry name" value="Integrin_alpha_N"/>
</dbReference>
<dbReference type="SUPFAM" id="SSF51126">
    <property type="entry name" value="Pectin lyase-like"/>
    <property type="match status" value="1"/>
</dbReference>
<dbReference type="SUPFAM" id="SSF69318">
    <property type="entry name" value="Integrin alpha N-terminal domain"/>
    <property type="match status" value="2"/>
</dbReference>
<protein>
    <recommendedName>
        <fullName evidence="5">VCBS repeat protein</fullName>
    </recommendedName>
</protein>
<dbReference type="SMART" id="SM00710">
    <property type="entry name" value="PbH1"/>
    <property type="match status" value="4"/>
</dbReference>
<feature type="signal peptide" evidence="2">
    <location>
        <begin position="1"/>
        <end position="20"/>
    </location>
</feature>
<dbReference type="Gene3D" id="2.130.10.130">
    <property type="entry name" value="Integrin alpha, N-terminal"/>
    <property type="match status" value="1"/>
</dbReference>
<accession>A0ABP6YBJ2</accession>
<evidence type="ECO:0008006" key="5">
    <source>
        <dbReference type="Google" id="ProtNLM"/>
    </source>
</evidence>
<evidence type="ECO:0000313" key="4">
    <source>
        <dbReference type="Proteomes" id="UP001501222"/>
    </source>
</evidence>
<dbReference type="InterPro" id="IPR012334">
    <property type="entry name" value="Pectin_lyas_fold"/>
</dbReference>
<organism evidence="3 4">
    <name type="scientific">Kribbella ginsengisoli</name>
    <dbReference type="NCBI Taxonomy" id="363865"/>
    <lineage>
        <taxon>Bacteria</taxon>
        <taxon>Bacillati</taxon>
        <taxon>Actinomycetota</taxon>
        <taxon>Actinomycetes</taxon>
        <taxon>Propionibacteriales</taxon>
        <taxon>Kribbellaceae</taxon>
        <taxon>Kribbella</taxon>
    </lineage>
</organism>
<keyword evidence="4" id="KW-1185">Reference proteome</keyword>
<dbReference type="RefSeq" id="WP_344845885.1">
    <property type="nucleotide sequence ID" value="NZ_BAABAA010000008.1"/>
</dbReference>
<dbReference type="Pfam" id="PF13517">
    <property type="entry name" value="FG-GAP_3"/>
    <property type="match status" value="1"/>
</dbReference>
<dbReference type="PANTHER" id="PTHR46580">
    <property type="entry name" value="SENSOR KINASE-RELATED"/>
    <property type="match status" value="1"/>
</dbReference>
<proteinExistence type="predicted"/>
<keyword evidence="1 2" id="KW-0732">Signal</keyword>
<dbReference type="EMBL" id="BAABAA010000008">
    <property type="protein sequence ID" value="GAA3580541.1"/>
    <property type="molecule type" value="Genomic_DNA"/>
</dbReference>